<dbReference type="EMBL" id="CM008973">
    <property type="protein sequence ID" value="PNW76095.1"/>
    <property type="molecule type" value="Genomic_DNA"/>
</dbReference>
<dbReference type="ExpressionAtlas" id="A0A2K3D6D4">
    <property type="expression patterns" value="baseline"/>
</dbReference>
<feature type="compositionally biased region" description="Low complexity" evidence="1">
    <location>
        <begin position="182"/>
        <end position="191"/>
    </location>
</feature>
<feature type="region of interest" description="Disordered" evidence="1">
    <location>
        <begin position="629"/>
        <end position="648"/>
    </location>
</feature>
<feature type="region of interest" description="Disordered" evidence="1">
    <location>
        <begin position="45"/>
        <end position="212"/>
    </location>
</feature>
<feature type="compositionally biased region" description="Polar residues" evidence="1">
    <location>
        <begin position="230"/>
        <end position="241"/>
    </location>
</feature>
<evidence type="ECO:0000313" key="2">
    <source>
        <dbReference type="EMBL" id="PNW76095.1"/>
    </source>
</evidence>
<reference evidence="2 3" key="1">
    <citation type="journal article" date="2007" name="Science">
        <title>The Chlamydomonas genome reveals the evolution of key animal and plant functions.</title>
        <authorList>
            <person name="Merchant S.S."/>
            <person name="Prochnik S.E."/>
            <person name="Vallon O."/>
            <person name="Harris E.H."/>
            <person name="Karpowicz S.J."/>
            <person name="Witman G.B."/>
            <person name="Terry A."/>
            <person name="Salamov A."/>
            <person name="Fritz-Laylin L.K."/>
            <person name="Marechal-Drouard L."/>
            <person name="Marshall W.F."/>
            <person name="Qu L.H."/>
            <person name="Nelson D.R."/>
            <person name="Sanderfoot A.A."/>
            <person name="Spalding M.H."/>
            <person name="Kapitonov V.V."/>
            <person name="Ren Q."/>
            <person name="Ferris P."/>
            <person name="Lindquist E."/>
            <person name="Shapiro H."/>
            <person name="Lucas S.M."/>
            <person name="Grimwood J."/>
            <person name="Schmutz J."/>
            <person name="Cardol P."/>
            <person name="Cerutti H."/>
            <person name="Chanfreau G."/>
            <person name="Chen C.L."/>
            <person name="Cognat V."/>
            <person name="Croft M.T."/>
            <person name="Dent R."/>
            <person name="Dutcher S."/>
            <person name="Fernandez E."/>
            <person name="Fukuzawa H."/>
            <person name="Gonzalez-Ballester D."/>
            <person name="Gonzalez-Halphen D."/>
            <person name="Hallmann A."/>
            <person name="Hanikenne M."/>
            <person name="Hippler M."/>
            <person name="Inwood W."/>
            <person name="Jabbari K."/>
            <person name="Kalanon M."/>
            <person name="Kuras R."/>
            <person name="Lefebvre P.A."/>
            <person name="Lemaire S.D."/>
            <person name="Lobanov A.V."/>
            <person name="Lohr M."/>
            <person name="Manuell A."/>
            <person name="Meier I."/>
            <person name="Mets L."/>
            <person name="Mittag M."/>
            <person name="Mittelmeier T."/>
            <person name="Moroney J.V."/>
            <person name="Moseley J."/>
            <person name="Napoli C."/>
            <person name="Nedelcu A.M."/>
            <person name="Niyogi K."/>
            <person name="Novoselov S.V."/>
            <person name="Paulsen I.T."/>
            <person name="Pazour G."/>
            <person name="Purton S."/>
            <person name="Ral J.P."/>
            <person name="Riano-Pachon D.M."/>
            <person name="Riekhof W."/>
            <person name="Rymarquis L."/>
            <person name="Schroda M."/>
            <person name="Stern D."/>
            <person name="Umen J."/>
            <person name="Willows R."/>
            <person name="Wilson N."/>
            <person name="Zimmer S.L."/>
            <person name="Allmer J."/>
            <person name="Balk J."/>
            <person name="Bisova K."/>
            <person name="Chen C.J."/>
            <person name="Elias M."/>
            <person name="Gendler K."/>
            <person name="Hauser C."/>
            <person name="Lamb M.R."/>
            <person name="Ledford H."/>
            <person name="Long J.C."/>
            <person name="Minagawa J."/>
            <person name="Page M.D."/>
            <person name="Pan J."/>
            <person name="Pootakham W."/>
            <person name="Roje S."/>
            <person name="Rose A."/>
            <person name="Stahlberg E."/>
            <person name="Terauchi A.M."/>
            <person name="Yang P."/>
            <person name="Ball S."/>
            <person name="Bowler C."/>
            <person name="Dieckmann C.L."/>
            <person name="Gladyshev V.N."/>
            <person name="Green P."/>
            <person name="Jorgensen R."/>
            <person name="Mayfield S."/>
            <person name="Mueller-Roeber B."/>
            <person name="Rajamani S."/>
            <person name="Sayre R.T."/>
            <person name="Brokstein P."/>
            <person name="Dubchak I."/>
            <person name="Goodstein D."/>
            <person name="Hornick L."/>
            <person name="Huang Y.W."/>
            <person name="Jhaveri J."/>
            <person name="Luo Y."/>
            <person name="Martinez D."/>
            <person name="Ngau W.C."/>
            <person name="Otillar B."/>
            <person name="Poliakov A."/>
            <person name="Porter A."/>
            <person name="Szajkowski L."/>
            <person name="Werner G."/>
            <person name="Zhou K."/>
            <person name="Grigoriev I.V."/>
            <person name="Rokhsar D.S."/>
            <person name="Grossman A.R."/>
        </authorList>
    </citation>
    <scope>NUCLEOTIDE SEQUENCE [LARGE SCALE GENOMIC DNA]</scope>
    <source>
        <strain evidence="3">CC-503</strain>
    </source>
</reference>
<feature type="compositionally biased region" description="Pro residues" evidence="1">
    <location>
        <begin position="372"/>
        <end position="385"/>
    </location>
</feature>
<organism evidence="2 3">
    <name type="scientific">Chlamydomonas reinhardtii</name>
    <name type="common">Chlamydomonas smithii</name>
    <dbReference type="NCBI Taxonomy" id="3055"/>
    <lineage>
        <taxon>Eukaryota</taxon>
        <taxon>Viridiplantae</taxon>
        <taxon>Chlorophyta</taxon>
        <taxon>core chlorophytes</taxon>
        <taxon>Chlorophyceae</taxon>
        <taxon>CS clade</taxon>
        <taxon>Chlamydomonadales</taxon>
        <taxon>Chlamydomonadaceae</taxon>
        <taxon>Chlamydomonas</taxon>
    </lineage>
</organism>
<protein>
    <submittedName>
        <fullName evidence="2">Uncharacterized protein</fullName>
    </submittedName>
</protein>
<feature type="region of interest" description="Disordered" evidence="1">
    <location>
        <begin position="430"/>
        <end position="510"/>
    </location>
</feature>
<accession>A0A2K3D6D4</accession>
<name>A0A2K3D6D4_CHLRE</name>
<dbReference type="OrthoDB" id="10688151at2759"/>
<feature type="region of interest" description="Disordered" evidence="1">
    <location>
        <begin position="838"/>
        <end position="862"/>
    </location>
</feature>
<feature type="compositionally biased region" description="Polar residues" evidence="1">
    <location>
        <begin position="397"/>
        <end position="406"/>
    </location>
</feature>
<feature type="compositionally biased region" description="Low complexity" evidence="1">
    <location>
        <begin position="91"/>
        <end position="106"/>
    </location>
</feature>
<feature type="region of interest" description="Disordered" evidence="1">
    <location>
        <begin position="589"/>
        <end position="611"/>
    </location>
</feature>
<dbReference type="Proteomes" id="UP000006906">
    <property type="component" value="Chromosome 12"/>
</dbReference>
<dbReference type="KEGG" id="cre:CHLRE_12g548051v5"/>
<feature type="region of interest" description="Disordered" evidence="1">
    <location>
        <begin position="679"/>
        <end position="716"/>
    </location>
</feature>
<dbReference type="Gramene" id="PNW76095">
    <property type="protein sequence ID" value="PNW76095"/>
    <property type="gene ID" value="CHLRE_12g548051v5"/>
</dbReference>
<gene>
    <name evidence="2" type="ORF">CHLRE_12g548051v5</name>
</gene>
<feature type="region of interest" description="Disordered" evidence="1">
    <location>
        <begin position="733"/>
        <end position="762"/>
    </location>
</feature>
<feature type="compositionally biased region" description="Polar residues" evidence="1">
    <location>
        <begin position="596"/>
        <end position="606"/>
    </location>
</feature>
<feature type="compositionally biased region" description="Low complexity" evidence="1">
    <location>
        <begin position="45"/>
        <end position="68"/>
    </location>
</feature>
<dbReference type="GeneID" id="5719617"/>
<feature type="compositionally biased region" description="Basic and acidic residues" evidence="1">
    <location>
        <begin position="254"/>
        <end position="265"/>
    </location>
</feature>
<dbReference type="AlphaFoldDB" id="A0A2K3D6D4"/>
<feature type="compositionally biased region" description="Gly residues" evidence="1">
    <location>
        <begin position="629"/>
        <end position="647"/>
    </location>
</feature>
<evidence type="ECO:0000313" key="3">
    <source>
        <dbReference type="Proteomes" id="UP000006906"/>
    </source>
</evidence>
<feature type="region of interest" description="Disordered" evidence="1">
    <location>
        <begin position="1"/>
        <end position="33"/>
    </location>
</feature>
<proteinExistence type="predicted"/>
<feature type="compositionally biased region" description="Low complexity" evidence="1">
    <location>
        <begin position="266"/>
        <end position="280"/>
    </location>
</feature>
<keyword evidence="3" id="KW-1185">Reference proteome</keyword>
<feature type="compositionally biased region" description="Low complexity" evidence="1">
    <location>
        <begin position="476"/>
        <end position="510"/>
    </location>
</feature>
<feature type="region of interest" description="Disordered" evidence="1">
    <location>
        <begin position="228"/>
        <end position="416"/>
    </location>
</feature>
<feature type="compositionally biased region" description="Low complexity" evidence="1">
    <location>
        <begin position="695"/>
        <end position="711"/>
    </location>
</feature>
<feature type="compositionally biased region" description="Low complexity" evidence="1">
    <location>
        <begin position="319"/>
        <end position="360"/>
    </location>
</feature>
<sequence>MKRQRFQPDASEGCGDGANAAHPQARKRPAPFCPPLIRAVPAAATSYAADATSAPTAAAAAAAAKAGPTPGPSPISAPSNLRRPSPKRTTSSASLPSPSVAAQPAAGRAPSVPGLRRQLGAPTLARAQASMAHQPLEAEATRGGSSHCPARKTPAPRPRTTGAAPMPSVSRAAAKPPRESDVAAAAVAVEAQGPQGPTHMAGSVSGAAKSYDDAGGARIAGVAALKELDTVQSDQSPSGSTEPRGAAGSNSDHAAGDSPEREQHVGTDAAAGALAGDGATPQPATASRRQSVADEEAPAERRVMSTRTPAPTPTPTPPAGTSSNAAGVSAHTGETAAATAAHGPSLSPSPAPALLRAAESQLRRERASAPAPAVPADPSPLPPQRASPCVSGRRTGVTPSTSATTEQEQRRLAEQLPRLLSPMLALDEVAQPQWVSPPPPLLQPSQPQQQRQEDVEEAQEEEQDEEQEAPATMPSRQPGRGEAAPAAPGAAAATQSGAAGAGRSSNGAAAAEEVAISRLPVKELVPLEPPQRLESAFGSSPFSQLMRVLPLSRLLAPLPPGAPPQLRVASAAAARGVQGALRPRKALAVHTPPQAQPSTSSGQPGNDPTVAEAAGGAVRSLLLQCGGTGSRAGAGGGASGGGGGAGGSDVAAVGRGQHLRQAMRLARILAAARCSTLRAFRPPPAPPRPIQATVPDSSCDDASGGPASAAGDGEEDACEAARLNPDPEALAACAPGGLVPADGAGAGEDTIRRRRPSGGMEGMHLQSELEPMASEAWPLEALELQPPSQSDAALRPQRDRGALAAAGDGGVGMQGSGAERDAPNCVSAAAAGDGAVEMESCADSPPSGDGVVDESRQRPGGEVMPAAAEQGGVGGGGACREQHTAWSGLSLAFLADVFNA</sequence>
<evidence type="ECO:0000256" key="1">
    <source>
        <dbReference type="SAM" id="MobiDB-lite"/>
    </source>
</evidence>
<dbReference type="RefSeq" id="XP_042919061.1">
    <property type="nucleotide sequence ID" value="XM_043068920.1"/>
</dbReference>
<feature type="compositionally biased region" description="Low complexity" evidence="1">
    <location>
        <begin position="158"/>
        <end position="167"/>
    </location>
</feature>
<feature type="compositionally biased region" description="Acidic residues" evidence="1">
    <location>
        <begin position="454"/>
        <end position="468"/>
    </location>
</feature>
<dbReference type="InParanoid" id="A0A2K3D6D4"/>